<dbReference type="AlphaFoldDB" id="N1MPN4"/>
<gene>
    <name evidence="2" type="ORF">EBBID32_17570</name>
</gene>
<reference evidence="3" key="2">
    <citation type="submission" date="2013-04" db="EMBL/GenBank/DDBJ databases">
        <title>Bisphenol A degrading Sphingobium sp. strain BiD32.</title>
        <authorList>
            <person name="Nielsen J.L."/>
            <person name="Zhou N.A."/>
            <person name="Kjeldal H."/>
        </authorList>
    </citation>
    <scope>NUCLEOTIDE SEQUENCE [LARGE SCALE GENOMIC DNA]</scope>
    <source>
        <strain evidence="3">BiD32</strain>
    </source>
</reference>
<comment type="caution">
    <text evidence="2">The sequence shown here is derived from an EMBL/GenBank/DDBJ whole genome shotgun (WGS) entry which is preliminary data.</text>
</comment>
<keyword evidence="1" id="KW-0732">Signal</keyword>
<dbReference type="GO" id="GO:0016020">
    <property type="term" value="C:membrane"/>
    <property type="evidence" value="ECO:0007669"/>
    <property type="project" value="InterPro"/>
</dbReference>
<evidence type="ECO:0000256" key="1">
    <source>
        <dbReference type="SAM" id="SignalP"/>
    </source>
</evidence>
<dbReference type="Gene3D" id="3.20.20.80">
    <property type="entry name" value="Glycosidases"/>
    <property type="match status" value="1"/>
</dbReference>
<accession>N1MPN4</accession>
<proteinExistence type="predicted"/>
<dbReference type="SUPFAM" id="SSF51445">
    <property type="entry name" value="(Trans)glycosidases"/>
    <property type="match status" value="1"/>
</dbReference>
<dbReference type="OrthoDB" id="366350at2"/>
<organism evidence="2 3">
    <name type="scientific">Sphingobium indicum BiD32</name>
    <dbReference type="NCBI Taxonomy" id="1301087"/>
    <lineage>
        <taxon>Bacteria</taxon>
        <taxon>Pseudomonadati</taxon>
        <taxon>Pseudomonadota</taxon>
        <taxon>Alphaproteobacteria</taxon>
        <taxon>Sphingomonadales</taxon>
        <taxon>Sphingomonadaceae</taxon>
        <taxon>Sphingobium</taxon>
    </lineage>
</organism>
<dbReference type="PANTHER" id="PTHR46145">
    <property type="entry name" value="HEPARANASE"/>
    <property type="match status" value="1"/>
</dbReference>
<reference evidence="2 3" key="1">
    <citation type="submission" date="2013-03" db="EMBL/GenBank/DDBJ databases">
        <authorList>
            <person name="Le V."/>
        </authorList>
    </citation>
    <scope>NUCLEOTIDE SEQUENCE [LARGE SCALE GENOMIC DNA]</scope>
    <source>
        <strain evidence="2 3">BiD32</strain>
    </source>
</reference>
<dbReference type="InterPro" id="IPR017853">
    <property type="entry name" value="GH"/>
</dbReference>
<dbReference type="InterPro" id="IPR005199">
    <property type="entry name" value="Glyco_hydro_79"/>
</dbReference>
<sequence length="528" mass="56282">MRGTRTKCMSLALAIAAISTATAGHANPARPEMAIDPARLSRTGSIDPRFQSYNIEMLEVIGGAFWKPYDSKVATSGQKDAGHAGIDPAMYQYRPPIDLRNRRLRILAKALGPAYVRVSGTWANSIYFADSDTPPAQPPAGFKGVLTRDQWRGVIRFAQAVNARIVTSFAISPGVRDAQGVWTDDQARRWIAYSRAAGGTIAAAEFMNEPSMAGMGGAPKGYDAIPYGRDFRLFKQFVSRVAPDMVLLGPGSATETPAPWGMPPSIVGSIATAAMMEASGPGIDAFSYHHYGAASQRCASARLPQTSAADALSEQWLARTGITHDFYASLRDRYAPGKPIWMTEGADAACGGNPWSGSFLDSFRYLDQLGRLARTGVQVAIHNTLAASDYALLNPTDFAPKANYWAALLWHRLMGATVLDTGIPLVEGAHVYAHCQSGRTGGVSLMVINNSATAATSITLPRRSLRYTLTAPDDGSTGVALNGTLLSLGPRDRLPPMVGAAQAAGPVIVLPRTISFLAVPDARNPACR</sequence>
<evidence type="ECO:0000313" key="2">
    <source>
        <dbReference type="EMBL" id="CCW17418.1"/>
    </source>
</evidence>
<dbReference type="EMBL" id="CAVK010000078">
    <property type="protein sequence ID" value="CCW17418.1"/>
    <property type="molecule type" value="Genomic_DNA"/>
</dbReference>
<feature type="signal peptide" evidence="1">
    <location>
        <begin position="1"/>
        <end position="23"/>
    </location>
</feature>
<dbReference type="RefSeq" id="WP_006954143.1">
    <property type="nucleotide sequence ID" value="NZ_CAVK010000078.1"/>
</dbReference>
<dbReference type="GO" id="GO:0016798">
    <property type="term" value="F:hydrolase activity, acting on glycosyl bonds"/>
    <property type="evidence" value="ECO:0007669"/>
    <property type="project" value="InterPro"/>
</dbReference>
<keyword evidence="3" id="KW-1185">Reference proteome</keyword>
<feature type="chain" id="PRO_5004109063" description="Beta-glucuronidase C-terminal domain-containing protein" evidence="1">
    <location>
        <begin position="24"/>
        <end position="528"/>
    </location>
</feature>
<evidence type="ECO:0008006" key="4">
    <source>
        <dbReference type="Google" id="ProtNLM"/>
    </source>
</evidence>
<protein>
    <recommendedName>
        <fullName evidence="4">Beta-glucuronidase C-terminal domain-containing protein</fullName>
    </recommendedName>
</protein>
<dbReference type="Pfam" id="PF03662">
    <property type="entry name" value="Glyco_hydro_79n"/>
    <property type="match status" value="1"/>
</dbReference>
<evidence type="ECO:0000313" key="3">
    <source>
        <dbReference type="Proteomes" id="UP000013201"/>
    </source>
</evidence>
<dbReference type="Proteomes" id="UP000013201">
    <property type="component" value="Unassembled WGS sequence"/>
</dbReference>
<dbReference type="PANTHER" id="PTHR46145:SF4">
    <property type="entry name" value="HEPARANASE"/>
    <property type="match status" value="1"/>
</dbReference>
<name>N1MPN4_9SPHN</name>